<evidence type="ECO:0000313" key="2">
    <source>
        <dbReference type="EMBL" id="RDI62826.1"/>
    </source>
</evidence>
<name>A0A370HWD9_9NOCA</name>
<dbReference type="GO" id="GO:0019441">
    <property type="term" value="P:L-tryptophan catabolic process to kynurenine"/>
    <property type="evidence" value="ECO:0007669"/>
    <property type="project" value="InterPro"/>
</dbReference>
<keyword evidence="3" id="KW-1185">Reference proteome</keyword>
<proteinExistence type="predicted"/>
<gene>
    <name evidence="2" type="ORF">DFR76_112144</name>
</gene>
<comment type="caution">
    <text evidence="2">The sequence shown here is derived from an EMBL/GenBank/DDBJ whole genome shotgun (WGS) entry which is preliminary data.</text>
</comment>
<dbReference type="InterPro" id="IPR007325">
    <property type="entry name" value="KFase/CYL"/>
</dbReference>
<feature type="region of interest" description="Disordered" evidence="1">
    <location>
        <begin position="180"/>
        <end position="233"/>
    </location>
</feature>
<dbReference type="PANTHER" id="PTHR43564">
    <property type="entry name" value="KYNURENINE FORMAMIDASE-LIKE PROTEIN"/>
    <property type="match status" value="1"/>
</dbReference>
<sequence>MRRLVDISVPLQAGIASDPPGLLPEIDYYGHADTVQDVLGFFPGATASDLPDGEGWAVERVRISTHNGTHLDAPYHYSATMDGGARAITIDEVPLEWCLQPAVKLDFRHFDDGYVVTAEDVAAELDRIGHRLSPLEIVVVNTAAGTRYGTADYVSSGCGMGRAATLHLLEQGIRLTGTDAWSWDAPSSTPPPATPATTTPRSSGRVTEPVATSATATWRNSTTWSPSPRPASK</sequence>
<organism evidence="2 3">
    <name type="scientific">Nocardia pseudobrasiliensis</name>
    <dbReference type="NCBI Taxonomy" id="45979"/>
    <lineage>
        <taxon>Bacteria</taxon>
        <taxon>Bacillati</taxon>
        <taxon>Actinomycetota</taxon>
        <taxon>Actinomycetes</taxon>
        <taxon>Mycobacteriales</taxon>
        <taxon>Nocardiaceae</taxon>
        <taxon>Nocardia</taxon>
    </lineage>
</organism>
<protein>
    <submittedName>
        <fullName evidence="2">Putative cyclase</fullName>
    </submittedName>
</protein>
<reference evidence="2 3" key="1">
    <citation type="submission" date="2018-07" db="EMBL/GenBank/DDBJ databases">
        <title>Genomic Encyclopedia of Type Strains, Phase IV (KMG-IV): sequencing the most valuable type-strain genomes for metagenomic binning, comparative biology and taxonomic classification.</title>
        <authorList>
            <person name="Goeker M."/>
        </authorList>
    </citation>
    <scope>NUCLEOTIDE SEQUENCE [LARGE SCALE GENOMIC DNA]</scope>
    <source>
        <strain evidence="2 3">DSM 44290</strain>
    </source>
</reference>
<dbReference type="GO" id="GO:0004061">
    <property type="term" value="F:arylformamidase activity"/>
    <property type="evidence" value="ECO:0007669"/>
    <property type="project" value="InterPro"/>
</dbReference>
<dbReference type="EMBL" id="QQBC01000012">
    <property type="protein sequence ID" value="RDI62826.1"/>
    <property type="molecule type" value="Genomic_DNA"/>
</dbReference>
<dbReference type="Gene3D" id="3.50.30.50">
    <property type="entry name" value="Putative cyclase"/>
    <property type="match status" value="1"/>
</dbReference>
<dbReference type="InterPro" id="IPR037175">
    <property type="entry name" value="KFase_sf"/>
</dbReference>
<dbReference type="AlphaFoldDB" id="A0A370HWD9"/>
<evidence type="ECO:0000256" key="1">
    <source>
        <dbReference type="SAM" id="MobiDB-lite"/>
    </source>
</evidence>
<dbReference type="STRING" id="1210086.GCA_001613105_05297"/>
<dbReference type="Pfam" id="PF04199">
    <property type="entry name" value="Cyclase"/>
    <property type="match status" value="1"/>
</dbReference>
<dbReference type="Proteomes" id="UP000254869">
    <property type="component" value="Unassembled WGS sequence"/>
</dbReference>
<evidence type="ECO:0000313" key="3">
    <source>
        <dbReference type="Proteomes" id="UP000254869"/>
    </source>
</evidence>
<dbReference type="PANTHER" id="PTHR43564:SF2">
    <property type="entry name" value="BLR6059 PROTEIN"/>
    <property type="match status" value="1"/>
</dbReference>
<feature type="compositionally biased region" description="Polar residues" evidence="1">
    <location>
        <begin position="210"/>
        <end position="226"/>
    </location>
</feature>
<accession>A0A370HWD9</accession>
<dbReference type="SUPFAM" id="SSF102198">
    <property type="entry name" value="Putative cyclase"/>
    <property type="match status" value="1"/>
</dbReference>